<dbReference type="EMBL" id="VZRT01000146">
    <property type="protein sequence ID" value="NWW31452.1"/>
    <property type="molecule type" value="Genomic_DNA"/>
</dbReference>
<feature type="non-terminal residue" evidence="2">
    <location>
        <position position="1"/>
    </location>
</feature>
<gene>
    <name evidence="2" type="primary">Vwa5b1_0</name>
    <name evidence="2" type="ORF">PANBIA_R05754</name>
</gene>
<reference evidence="2 3" key="1">
    <citation type="submission" date="2019-09" db="EMBL/GenBank/DDBJ databases">
        <title>Bird 10,000 Genomes (B10K) Project - Family phase.</title>
        <authorList>
            <person name="Zhang G."/>
        </authorList>
    </citation>
    <scope>NUCLEOTIDE SEQUENCE [LARGE SCALE GENOMIC DNA]</scope>
    <source>
        <strain evidence="2">B10K-DU-030-18</strain>
    </source>
</reference>
<evidence type="ECO:0000313" key="2">
    <source>
        <dbReference type="EMBL" id="NWW31452.1"/>
    </source>
</evidence>
<keyword evidence="3" id="KW-1185">Reference proteome</keyword>
<feature type="region of interest" description="Disordered" evidence="1">
    <location>
        <begin position="278"/>
        <end position="314"/>
    </location>
</feature>
<dbReference type="PANTHER" id="PTHR46299:SF1">
    <property type="entry name" value="VON WILLEBRAND FACTOR A DOMAIN-CONTAINING PROTEIN 5B1"/>
    <property type="match status" value="1"/>
</dbReference>
<protein>
    <submittedName>
        <fullName evidence="2">VW5B1 protein</fullName>
    </submittedName>
</protein>
<dbReference type="PANTHER" id="PTHR46299">
    <property type="entry name" value="VON WILLEBRAND FACTOR A DOMAIN-CONTAINING PROTEIN 5B2-RELATED"/>
    <property type="match status" value="1"/>
</dbReference>
<feature type="region of interest" description="Disordered" evidence="1">
    <location>
        <begin position="102"/>
        <end position="132"/>
    </location>
</feature>
<evidence type="ECO:0000313" key="3">
    <source>
        <dbReference type="Proteomes" id="UP000545574"/>
    </source>
</evidence>
<dbReference type="AlphaFoldDB" id="A0A7K6M4E3"/>
<feature type="non-terminal residue" evidence="2">
    <location>
        <position position="465"/>
    </location>
</feature>
<name>A0A7K6M4E3_PANBI</name>
<dbReference type="Proteomes" id="UP000545574">
    <property type="component" value="Unassembled WGS sequence"/>
</dbReference>
<dbReference type="InterPro" id="IPR052627">
    <property type="entry name" value="VWA_domain-containing"/>
</dbReference>
<feature type="compositionally biased region" description="Basic residues" evidence="1">
    <location>
        <begin position="109"/>
        <end position="123"/>
    </location>
</feature>
<evidence type="ECO:0000256" key="1">
    <source>
        <dbReference type="SAM" id="MobiDB-lite"/>
    </source>
</evidence>
<comment type="caution">
    <text evidence="2">The sequence shown here is derived from an EMBL/GenBank/DDBJ whole genome shotgun (WGS) entry which is preliminary data.</text>
</comment>
<sequence>VQWEVTFDIHPLFRERESQEDGDTDLWSETFHHLAAKSLIQDFEQLAERECEIEHGSGRRFQLNAVHTSKACNIISKYTAFVPVDLSTSSYLPTLVQYTHTGAASKQGNQRKQKSSGNRKHRGCSPGRPQSACGQNGDYGFYSMNAESSPLSSSTLSSSAWEHCHVPEGPFHSLSASSAEAQKSIERLFATRLTLNKTMLLVRAAKGFMTKSPSRGSEAGSEGDNESMDYLPLVSLQLACGAFLLNSAFCDAINIPMEKLKWTSPFACHRLSLSPSGSYSTKNSSSSEHKGLNSSQQLLVPSGQGKGPTTGDIAQGAALEDTGRLRHLPGSADGSICRALKAQKELSPLAITIHSFSPPAQGWDTHGSELQALLFDVELQQQPEPEGRLWATAVALAWLEHSSASYFIEWELVAAKASLWLSRQDFPEGSSLAMVKAAAQQLFVLLRHWDENLEFNLLCYNPGSV</sequence>
<accession>A0A7K6M4E3</accession>
<organism evidence="2 3">
    <name type="scientific">Panurus biarmicus</name>
    <name type="common">Bearded tit</name>
    <dbReference type="NCBI Taxonomy" id="181101"/>
    <lineage>
        <taxon>Eukaryota</taxon>
        <taxon>Metazoa</taxon>
        <taxon>Chordata</taxon>
        <taxon>Craniata</taxon>
        <taxon>Vertebrata</taxon>
        <taxon>Euteleostomi</taxon>
        <taxon>Archelosauria</taxon>
        <taxon>Archosauria</taxon>
        <taxon>Dinosauria</taxon>
        <taxon>Saurischia</taxon>
        <taxon>Theropoda</taxon>
        <taxon>Coelurosauria</taxon>
        <taxon>Aves</taxon>
        <taxon>Neognathae</taxon>
        <taxon>Neoaves</taxon>
        <taxon>Telluraves</taxon>
        <taxon>Australaves</taxon>
        <taxon>Passeriformes</taxon>
        <taxon>Sylvioidea</taxon>
        <taxon>Sylviidae</taxon>
        <taxon>Sylviidae incertae sedis</taxon>
        <taxon>Panurus</taxon>
    </lineage>
</organism>
<proteinExistence type="predicted"/>